<organism evidence="6 7">
    <name type="scientific">Aquimarina muelleri</name>
    <dbReference type="NCBI Taxonomy" id="279356"/>
    <lineage>
        <taxon>Bacteria</taxon>
        <taxon>Pseudomonadati</taxon>
        <taxon>Bacteroidota</taxon>
        <taxon>Flavobacteriia</taxon>
        <taxon>Flavobacteriales</taxon>
        <taxon>Flavobacteriaceae</taxon>
        <taxon>Aquimarina</taxon>
    </lineage>
</organism>
<evidence type="ECO:0000313" key="7">
    <source>
        <dbReference type="Proteomes" id="UP000601108"/>
    </source>
</evidence>
<proteinExistence type="predicted"/>
<evidence type="ECO:0000256" key="5">
    <source>
        <dbReference type="SAM" id="Phobius"/>
    </source>
</evidence>
<feature type="transmembrane region" description="Helical" evidence="5">
    <location>
        <begin position="6"/>
        <end position="22"/>
    </location>
</feature>
<reference evidence="6 7" key="1">
    <citation type="journal article" date="2014" name="Int. J. Syst. Evol. Microbiol.">
        <title>Complete genome sequence of Corynebacterium casei LMG S-19264T (=DSM 44701T), isolated from a smear-ripened cheese.</title>
        <authorList>
            <consortium name="US DOE Joint Genome Institute (JGI-PGF)"/>
            <person name="Walter F."/>
            <person name="Albersmeier A."/>
            <person name="Kalinowski J."/>
            <person name="Ruckert C."/>
        </authorList>
    </citation>
    <scope>NUCLEOTIDE SEQUENCE [LARGE SCALE GENOMIC DNA]</scope>
    <source>
        <strain evidence="6 7">KCTC 12285</strain>
    </source>
</reference>
<dbReference type="Pfam" id="PF04973">
    <property type="entry name" value="NMN_transporter"/>
    <property type="match status" value="1"/>
</dbReference>
<evidence type="ECO:0000256" key="4">
    <source>
        <dbReference type="ARBA" id="ARBA00023136"/>
    </source>
</evidence>
<sequence length="74" mass="8775">MNIDNLSWVLAFGSLIGGQLVINKNKIGYVIWVIVNLLWITYFIYKDIYSSAFLFLVYMIQSIYGYIKWKKNEK</sequence>
<gene>
    <name evidence="6" type="ORF">GCM10007384_02140</name>
</gene>
<dbReference type="InterPro" id="IPR006419">
    <property type="entry name" value="NMN_transpt_PnuC"/>
</dbReference>
<feature type="transmembrane region" description="Helical" evidence="5">
    <location>
        <begin position="51"/>
        <end position="67"/>
    </location>
</feature>
<dbReference type="RefSeq" id="WP_027411165.1">
    <property type="nucleotide sequence ID" value="NZ_BMWS01000001.1"/>
</dbReference>
<evidence type="ECO:0000256" key="3">
    <source>
        <dbReference type="ARBA" id="ARBA00022989"/>
    </source>
</evidence>
<comment type="subcellular location">
    <subcellularLocation>
        <location evidence="1">Membrane</location>
        <topology evidence="1">Multi-pass membrane protein</topology>
    </subcellularLocation>
</comment>
<dbReference type="EMBL" id="BMWS01000001">
    <property type="protein sequence ID" value="GGX03943.1"/>
    <property type="molecule type" value="Genomic_DNA"/>
</dbReference>
<dbReference type="AlphaFoldDB" id="A0A918JUD4"/>
<keyword evidence="2 5" id="KW-0812">Transmembrane</keyword>
<evidence type="ECO:0008006" key="8">
    <source>
        <dbReference type="Google" id="ProtNLM"/>
    </source>
</evidence>
<comment type="caution">
    <text evidence="6">The sequence shown here is derived from an EMBL/GenBank/DDBJ whole genome shotgun (WGS) entry which is preliminary data.</text>
</comment>
<accession>A0A918JUD4</accession>
<evidence type="ECO:0000256" key="2">
    <source>
        <dbReference type="ARBA" id="ARBA00022692"/>
    </source>
</evidence>
<keyword evidence="3 5" id="KW-1133">Transmembrane helix</keyword>
<protein>
    <recommendedName>
        <fullName evidence="8">Nicotinamide mononucleotide transporter</fullName>
    </recommendedName>
</protein>
<name>A0A918JUD4_9FLAO</name>
<keyword evidence="7" id="KW-1185">Reference proteome</keyword>
<keyword evidence="4 5" id="KW-0472">Membrane</keyword>
<evidence type="ECO:0000256" key="1">
    <source>
        <dbReference type="ARBA" id="ARBA00004141"/>
    </source>
</evidence>
<dbReference type="GO" id="GO:0016020">
    <property type="term" value="C:membrane"/>
    <property type="evidence" value="ECO:0007669"/>
    <property type="project" value="UniProtKB-SubCell"/>
</dbReference>
<dbReference type="GO" id="GO:0034257">
    <property type="term" value="F:nicotinamide riboside transmembrane transporter activity"/>
    <property type="evidence" value="ECO:0007669"/>
    <property type="project" value="InterPro"/>
</dbReference>
<feature type="transmembrane region" description="Helical" evidence="5">
    <location>
        <begin position="29"/>
        <end position="45"/>
    </location>
</feature>
<dbReference type="Proteomes" id="UP000601108">
    <property type="component" value="Unassembled WGS sequence"/>
</dbReference>
<evidence type="ECO:0000313" key="6">
    <source>
        <dbReference type="EMBL" id="GGX03943.1"/>
    </source>
</evidence>